<dbReference type="InterPro" id="IPR051918">
    <property type="entry name" value="STPP_CPPED1"/>
</dbReference>
<organism evidence="2 3">
    <name type="scientific">Sphingomonas lycopersici</name>
    <dbReference type="NCBI Taxonomy" id="2951807"/>
    <lineage>
        <taxon>Bacteria</taxon>
        <taxon>Pseudomonadati</taxon>
        <taxon>Pseudomonadota</taxon>
        <taxon>Alphaproteobacteria</taxon>
        <taxon>Sphingomonadales</taxon>
        <taxon>Sphingomonadaceae</taxon>
        <taxon>Sphingomonas</taxon>
    </lineage>
</organism>
<evidence type="ECO:0000313" key="2">
    <source>
        <dbReference type="EMBL" id="MCW6535430.1"/>
    </source>
</evidence>
<dbReference type="Pfam" id="PF00149">
    <property type="entry name" value="Metallophos"/>
    <property type="match status" value="1"/>
</dbReference>
<dbReference type="SUPFAM" id="SSF56300">
    <property type="entry name" value="Metallo-dependent phosphatases"/>
    <property type="match status" value="1"/>
</dbReference>
<dbReference type="PANTHER" id="PTHR43143">
    <property type="entry name" value="METALLOPHOSPHOESTERASE, CALCINEURIN SUPERFAMILY"/>
    <property type="match status" value="1"/>
</dbReference>
<dbReference type="EMBL" id="JANFAV010000007">
    <property type="protein sequence ID" value="MCW6535430.1"/>
    <property type="molecule type" value="Genomic_DNA"/>
</dbReference>
<accession>A0AA42CQ85</accession>
<dbReference type="AlphaFoldDB" id="A0AA42CQ85"/>
<keyword evidence="3" id="KW-1185">Reference proteome</keyword>
<protein>
    <submittedName>
        <fullName evidence="2">Metallophosphoesterase</fullName>
    </submittedName>
</protein>
<feature type="domain" description="Calcineurin-like phosphoesterase" evidence="1">
    <location>
        <begin position="11"/>
        <end position="188"/>
    </location>
</feature>
<dbReference type="GO" id="GO:0016787">
    <property type="term" value="F:hydrolase activity"/>
    <property type="evidence" value="ECO:0007669"/>
    <property type="project" value="InterPro"/>
</dbReference>
<gene>
    <name evidence="2" type="ORF">NEE01_11615</name>
</gene>
<evidence type="ECO:0000259" key="1">
    <source>
        <dbReference type="Pfam" id="PF00149"/>
    </source>
</evidence>
<dbReference type="InterPro" id="IPR004843">
    <property type="entry name" value="Calcineurin-like_PHP"/>
</dbReference>
<dbReference type="PANTHER" id="PTHR43143:SF1">
    <property type="entry name" value="SERINE_THREONINE-PROTEIN PHOSPHATASE CPPED1"/>
    <property type="match status" value="1"/>
</dbReference>
<dbReference type="InterPro" id="IPR029052">
    <property type="entry name" value="Metallo-depent_PP-like"/>
</dbReference>
<name>A0AA42CQ85_9SPHN</name>
<comment type="caution">
    <text evidence="2">The sequence shown here is derived from an EMBL/GenBank/DDBJ whole genome shotgun (WGS) entry which is preliminary data.</text>
</comment>
<proteinExistence type="predicted"/>
<sequence>MATDFVSNAVAAIDWINGDGFDLVIHLGDVTADGIAAPRQVEEAKTVLDRLDVPLLCVPGNHDIGDNPVPGRALGEKPFDAAALGLFRTAFGADHWLYPAGDWALIGLNAQLFNTDSAEETRQFDWLCGALAAVDGPIGLFLHKPWLRVALSDQERHPRYVPLEQRLALAEVLAGHDLRFVASGHTHQLRRLAVDGVEHFWVPSTAFVVPDRMQEWIGEKIVGAAVLTLDGGDYRLDFQRVPGVAHRDLGDYRAIFPKLDAILGE</sequence>
<dbReference type="Gene3D" id="3.60.21.10">
    <property type="match status" value="1"/>
</dbReference>
<dbReference type="Proteomes" id="UP001165565">
    <property type="component" value="Unassembled WGS sequence"/>
</dbReference>
<reference evidence="2" key="1">
    <citation type="submission" date="2022-06" db="EMBL/GenBank/DDBJ databases">
        <title>Sphingomonas sp. nov. isolated from rhizosphere soil of tomato.</title>
        <authorList>
            <person name="Dong H."/>
            <person name="Gao R."/>
        </authorList>
    </citation>
    <scope>NUCLEOTIDE SEQUENCE</scope>
    <source>
        <strain evidence="2">MMSM24</strain>
    </source>
</reference>
<evidence type="ECO:0000313" key="3">
    <source>
        <dbReference type="Proteomes" id="UP001165565"/>
    </source>
</evidence>